<dbReference type="RefSeq" id="WP_369155935.1">
    <property type="nucleotide sequence ID" value="NZ_CP163429.1"/>
</dbReference>
<feature type="compositionally biased region" description="Pro residues" evidence="1">
    <location>
        <begin position="1"/>
        <end position="10"/>
    </location>
</feature>
<feature type="transmembrane region" description="Helical" evidence="2">
    <location>
        <begin position="69"/>
        <end position="88"/>
    </location>
</feature>
<gene>
    <name evidence="3" type="ORF">AB5J57_11415</name>
</gene>
<sequence>MGEPSDPPEGTPEGDPGGGDDEYRSVVFDETFVRAARLQEFSAQERITDHTPAVRRLPPARRSGLSRQALVLILLIAVAFGTAVYMGVRHPYRTPVAARPAEPLRMTVVPLAPEGAVPGARDVGLLYAHSPAAGFRAGAEGVPLPPTRRTANFSDDQVVTALLTAQDYVVRSALDPAVVTGGETRTVRVLLDSGQQEQFDESMHRPAADGRHAVTGWLVRFDPARVRLADPHIRVRGTLQAAEADSGTLEVTTDHTVVYALRPAGAGRDAEASLFTVRRELRFRFDREDLRLRQAELVVSHVQAGPQSCTQDPSPRLHPLLAGQRAPRTPPPGTNPYAPDTTTPALCGTLSEAAQPKL</sequence>
<evidence type="ECO:0000256" key="1">
    <source>
        <dbReference type="SAM" id="MobiDB-lite"/>
    </source>
</evidence>
<feature type="region of interest" description="Disordered" evidence="1">
    <location>
        <begin position="304"/>
        <end position="346"/>
    </location>
</feature>
<organism evidence="3">
    <name type="scientific">Streptomyces sp. R02</name>
    <dbReference type="NCBI Taxonomy" id="3238623"/>
    <lineage>
        <taxon>Bacteria</taxon>
        <taxon>Bacillati</taxon>
        <taxon>Actinomycetota</taxon>
        <taxon>Actinomycetes</taxon>
        <taxon>Kitasatosporales</taxon>
        <taxon>Streptomycetaceae</taxon>
        <taxon>Streptomyces</taxon>
    </lineage>
</organism>
<feature type="region of interest" description="Disordered" evidence="1">
    <location>
        <begin position="1"/>
        <end position="23"/>
    </location>
</feature>
<evidence type="ECO:0000313" key="3">
    <source>
        <dbReference type="EMBL" id="XDP94106.1"/>
    </source>
</evidence>
<keyword evidence="2" id="KW-1133">Transmembrane helix</keyword>
<dbReference type="AlphaFoldDB" id="A0AB39LJB4"/>
<reference evidence="3" key="1">
    <citation type="submission" date="2024-07" db="EMBL/GenBank/DDBJ databases">
        <authorList>
            <person name="Yu S.T."/>
        </authorList>
    </citation>
    <scope>NUCLEOTIDE SEQUENCE</scope>
    <source>
        <strain evidence="3">R02</strain>
    </source>
</reference>
<keyword evidence="2" id="KW-0472">Membrane</keyword>
<protein>
    <submittedName>
        <fullName evidence="3">Uncharacterized protein</fullName>
    </submittedName>
</protein>
<name>A0AB39LJB4_9ACTN</name>
<dbReference type="EMBL" id="CP163429">
    <property type="protein sequence ID" value="XDP94106.1"/>
    <property type="molecule type" value="Genomic_DNA"/>
</dbReference>
<proteinExistence type="predicted"/>
<evidence type="ECO:0000256" key="2">
    <source>
        <dbReference type="SAM" id="Phobius"/>
    </source>
</evidence>
<accession>A0AB39LJB4</accession>
<keyword evidence="2" id="KW-0812">Transmembrane</keyword>